<evidence type="ECO:0000313" key="2">
    <source>
        <dbReference type="EMBL" id="KAL0267535.1"/>
    </source>
</evidence>
<gene>
    <name evidence="2" type="ORF">PYX00_009781</name>
</gene>
<evidence type="ECO:0000256" key="1">
    <source>
        <dbReference type="SAM" id="MobiDB-lite"/>
    </source>
</evidence>
<protein>
    <submittedName>
        <fullName evidence="2">Uncharacterized protein</fullName>
    </submittedName>
</protein>
<feature type="region of interest" description="Disordered" evidence="1">
    <location>
        <begin position="223"/>
        <end position="316"/>
    </location>
</feature>
<feature type="compositionally biased region" description="Low complexity" evidence="1">
    <location>
        <begin position="273"/>
        <end position="287"/>
    </location>
</feature>
<dbReference type="AlphaFoldDB" id="A0AAW2HCX6"/>
<accession>A0AAW2HCX6</accession>
<dbReference type="EMBL" id="JARGDH010000005">
    <property type="protein sequence ID" value="KAL0267535.1"/>
    <property type="molecule type" value="Genomic_DNA"/>
</dbReference>
<feature type="compositionally biased region" description="Basic and acidic residues" evidence="1">
    <location>
        <begin position="235"/>
        <end position="268"/>
    </location>
</feature>
<proteinExistence type="predicted"/>
<comment type="caution">
    <text evidence="2">The sequence shown here is derived from an EMBL/GenBank/DDBJ whole genome shotgun (WGS) entry which is preliminary data.</text>
</comment>
<sequence>MVPDMIYSFTYPVLTSKRFGRSGPVPQSAYMSMPMSMTQRFSAYQPPDYEDSYVPYSQQEDYEYNIYGKYPMMPMYFPEKEESYGYVEEQPETDPIMDLQEEMMEEDREQSYPYGHEKWFEGSDGNSEANAAFMQNVMQMYQDGGSPSGYHPFVYAQSVENYPAEDEEVEEREWSYGVPVTEVEDDESVKELESLRRPVTGKVVKSKEETRPLSKEEIFRNLRLQKQMSRNSRKTPGEEFRVNKKQLYDHEEHKPKKEGKSSFSDRKGKALLTTTAIPSTPRPTTTTERSSKNGQKEYVLPRPANPVRRPYDNELSRRSVEQASVYDTIKKLLAMEEGLRKSNGPRLRKRFVLSEDQLTSELSGLKKIAV</sequence>
<reference evidence="2" key="1">
    <citation type="journal article" date="2024" name="Gigascience">
        <title>Chromosome-level genome of the poultry shaft louse Menopon gallinae provides insight into the host-switching and adaptive evolution of parasitic lice.</title>
        <authorList>
            <person name="Xu Y."/>
            <person name="Ma L."/>
            <person name="Liu S."/>
            <person name="Liang Y."/>
            <person name="Liu Q."/>
            <person name="He Z."/>
            <person name="Tian L."/>
            <person name="Duan Y."/>
            <person name="Cai W."/>
            <person name="Li H."/>
            <person name="Song F."/>
        </authorList>
    </citation>
    <scope>NUCLEOTIDE SEQUENCE</scope>
    <source>
        <strain evidence="2">Cailab_2023a</strain>
    </source>
</reference>
<organism evidence="2">
    <name type="scientific">Menopon gallinae</name>
    <name type="common">poultry shaft louse</name>
    <dbReference type="NCBI Taxonomy" id="328185"/>
    <lineage>
        <taxon>Eukaryota</taxon>
        <taxon>Metazoa</taxon>
        <taxon>Ecdysozoa</taxon>
        <taxon>Arthropoda</taxon>
        <taxon>Hexapoda</taxon>
        <taxon>Insecta</taxon>
        <taxon>Pterygota</taxon>
        <taxon>Neoptera</taxon>
        <taxon>Paraneoptera</taxon>
        <taxon>Psocodea</taxon>
        <taxon>Troctomorpha</taxon>
        <taxon>Phthiraptera</taxon>
        <taxon>Amblycera</taxon>
        <taxon>Menoponidae</taxon>
        <taxon>Menopon</taxon>
    </lineage>
</organism>
<name>A0AAW2HCX6_9NEOP</name>